<evidence type="ECO:0000256" key="2">
    <source>
        <dbReference type="ARBA" id="ARBA00022723"/>
    </source>
</evidence>
<evidence type="ECO:0000313" key="9">
    <source>
        <dbReference type="EMBL" id="KAF0746777.1"/>
    </source>
</evidence>
<dbReference type="InterPro" id="IPR027806">
    <property type="entry name" value="HARBI1_dom"/>
</dbReference>
<dbReference type="SMART" id="SM00980">
    <property type="entry name" value="THAP"/>
    <property type="match status" value="1"/>
</dbReference>
<sequence length="461" mass="53078">MFTEFKLFYSDLTMTQQKKSHNFCSVFGCNSRYSTCEGINFHQFPKDNEIKIMWLNKFGVEELVDKRRIWAINLRMDKKTLQKKRLQICSRHFTEDNYFCPRLVQYSIKAERKCLKKNTVPNMNLPKSSIPFNSPKKRLSSRNIASPPKKISVSPKKLDLSSITSHHNIKSTSPPLVEPINEHDQHQIENVQRILEYKYDKEVQVSVGDIFVSFINLIDSEKKLVTMTGIPTFSVLEKIVEVFNGHYPDTRTHNLSIKERIILIFLKLKQDLSFAILLHRNFCATAKTCLPVQGLTCRIKVYSNYKSTFTLKFLIGISPGGLITFISEPFGGRASDKAIFEQSGLINKLEHPNAIMVDKGFMINDLCKQKTTEIIRPPFLKNKNQFSMVEALRSRDIASARVHIERINQRLKTFKILQNKFPWAHAHLSSNIMVIIGGICNLSPPIFSNDKFSNISVDQVQ</sequence>
<evidence type="ECO:0000256" key="5">
    <source>
        <dbReference type="ARBA" id="ARBA00023125"/>
    </source>
</evidence>
<dbReference type="EMBL" id="VUJU01007080">
    <property type="protein sequence ID" value="KAF0746777.1"/>
    <property type="molecule type" value="Genomic_DNA"/>
</dbReference>
<evidence type="ECO:0000313" key="10">
    <source>
        <dbReference type="Proteomes" id="UP000478052"/>
    </source>
</evidence>
<dbReference type="SUPFAM" id="SSF57716">
    <property type="entry name" value="Glucocorticoid receptor-like (DNA-binding domain)"/>
    <property type="match status" value="1"/>
</dbReference>
<evidence type="ECO:0000256" key="1">
    <source>
        <dbReference type="ARBA" id="ARBA00001968"/>
    </source>
</evidence>
<accession>A0A6G0Y0Q8</accession>
<dbReference type="GO" id="GO:0003677">
    <property type="term" value="F:DNA binding"/>
    <property type="evidence" value="ECO:0007669"/>
    <property type="project" value="UniProtKB-UniRule"/>
</dbReference>
<reference evidence="9 10" key="1">
    <citation type="submission" date="2019-08" db="EMBL/GenBank/DDBJ databases">
        <title>Whole genome of Aphis craccivora.</title>
        <authorList>
            <person name="Voronova N.V."/>
            <person name="Shulinski R.S."/>
            <person name="Bandarenka Y.V."/>
            <person name="Zhorov D.G."/>
            <person name="Warner D."/>
        </authorList>
    </citation>
    <scope>NUCLEOTIDE SEQUENCE [LARGE SCALE GENOMIC DNA]</scope>
    <source>
        <strain evidence="9">180601</strain>
        <tissue evidence="9">Whole Body</tissue>
    </source>
</reference>
<dbReference type="PANTHER" id="PTHR23080:SF141">
    <property type="entry name" value="TRANSPOSASE HELIX-TURN-HELIX DOMAIN-CONTAINING PROTEIN"/>
    <property type="match status" value="1"/>
</dbReference>
<keyword evidence="3 6" id="KW-0863">Zinc-finger</keyword>
<dbReference type="Proteomes" id="UP000478052">
    <property type="component" value="Unassembled WGS sequence"/>
</dbReference>
<evidence type="ECO:0000256" key="4">
    <source>
        <dbReference type="ARBA" id="ARBA00022833"/>
    </source>
</evidence>
<evidence type="ECO:0000259" key="8">
    <source>
        <dbReference type="PROSITE" id="PS50950"/>
    </source>
</evidence>
<dbReference type="PANTHER" id="PTHR23080">
    <property type="entry name" value="THAP DOMAIN PROTEIN"/>
    <property type="match status" value="1"/>
</dbReference>
<keyword evidence="4" id="KW-0862">Zinc</keyword>
<comment type="caution">
    <text evidence="9">The sequence shown here is derived from an EMBL/GenBank/DDBJ whole genome shotgun (WGS) entry which is preliminary data.</text>
</comment>
<dbReference type="GO" id="GO:0008270">
    <property type="term" value="F:zinc ion binding"/>
    <property type="evidence" value="ECO:0007669"/>
    <property type="project" value="UniProtKB-KW"/>
</dbReference>
<dbReference type="OrthoDB" id="6620488at2759"/>
<feature type="region of interest" description="Disordered" evidence="7">
    <location>
        <begin position="126"/>
        <end position="153"/>
    </location>
</feature>
<dbReference type="Pfam" id="PF05485">
    <property type="entry name" value="THAP"/>
    <property type="match status" value="1"/>
</dbReference>
<evidence type="ECO:0000256" key="7">
    <source>
        <dbReference type="SAM" id="MobiDB-lite"/>
    </source>
</evidence>
<organism evidence="9 10">
    <name type="scientific">Aphis craccivora</name>
    <name type="common">Cowpea aphid</name>
    <dbReference type="NCBI Taxonomy" id="307492"/>
    <lineage>
        <taxon>Eukaryota</taxon>
        <taxon>Metazoa</taxon>
        <taxon>Ecdysozoa</taxon>
        <taxon>Arthropoda</taxon>
        <taxon>Hexapoda</taxon>
        <taxon>Insecta</taxon>
        <taxon>Pterygota</taxon>
        <taxon>Neoptera</taxon>
        <taxon>Paraneoptera</taxon>
        <taxon>Hemiptera</taxon>
        <taxon>Sternorrhyncha</taxon>
        <taxon>Aphidomorpha</taxon>
        <taxon>Aphidoidea</taxon>
        <taxon>Aphididae</taxon>
        <taxon>Aphidini</taxon>
        <taxon>Aphis</taxon>
        <taxon>Aphis</taxon>
    </lineage>
</organism>
<evidence type="ECO:0000256" key="3">
    <source>
        <dbReference type="ARBA" id="ARBA00022771"/>
    </source>
</evidence>
<comment type="cofactor">
    <cofactor evidence="1">
        <name>a divalent metal cation</name>
        <dbReference type="ChEBI" id="CHEBI:60240"/>
    </cofactor>
</comment>
<evidence type="ECO:0000256" key="6">
    <source>
        <dbReference type="PROSITE-ProRule" id="PRU00309"/>
    </source>
</evidence>
<dbReference type="AlphaFoldDB" id="A0A6G0Y0Q8"/>
<proteinExistence type="predicted"/>
<dbReference type="Pfam" id="PF13359">
    <property type="entry name" value="DDE_Tnp_4"/>
    <property type="match status" value="1"/>
</dbReference>
<keyword evidence="2" id="KW-0479">Metal-binding</keyword>
<feature type="domain" description="THAP-type" evidence="8">
    <location>
        <begin position="14"/>
        <end position="124"/>
    </location>
</feature>
<dbReference type="PROSITE" id="PS50950">
    <property type="entry name" value="ZF_THAP"/>
    <property type="match status" value="1"/>
</dbReference>
<keyword evidence="10" id="KW-1185">Reference proteome</keyword>
<dbReference type="InterPro" id="IPR006612">
    <property type="entry name" value="THAP_Znf"/>
</dbReference>
<keyword evidence="5 6" id="KW-0238">DNA-binding</keyword>
<protein>
    <submittedName>
        <fullName evidence="9">THAP-type domain-containing protein</fullName>
    </submittedName>
</protein>
<name>A0A6G0Y0Q8_APHCR</name>
<gene>
    <name evidence="9" type="ORF">FWK35_00028311</name>
</gene>